<evidence type="ECO:0000259" key="12">
    <source>
        <dbReference type="PROSITE" id="PS51675"/>
    </source>
</evidence>
<dbReference type="CDD" id="cd18100">
    <property type="entry name" value="Trm10euk_B"/>
    <property type="match status" value="1"/>
</dbReference>
<dbReference type="PANTHER" id="PTHR13563:SF19">
    <property type="entry name" value="TRNA METHYLTRANSFERASE 10 HOMOLOG B"/>
    <property type="match status" value="1"/>
</dbReference>
<dbReference type="InterPro" id="IPR047911">
    <property type="entry name" value="Trm10_B_MTase_dom"/>
</dbReference>
<feature type="region of interest" description="Disordered" evidence="11">
    <location>
        <begin position="115"/>
        <end position="143"/>
    </location>
</feature>
<comment type="function">
    <text evidence="9">S-adenosyl-L-methionine-dependent guanine N(1)-methyltransferase that catalyzes the formation of N(1)-methylguanine at position 9 (m1G9) in tRNAs. Probably not able to catalyze formation of N(1)-methyladenine at position 9 (m1A9) in tRNAs.</text>
</comment>
<evidence type="ECO:0000313" key="14">
    <source>
        <dbReference type="Proteomes" id="UP000824782"/>
    </source>
</evidence>
<feature type="domain" description="SAM-dependent MTase TRM10-type" evidence="12">
    <location>
        <begin position="152"/>
        <end position="349"/>
    </location>
</feature>
<evidence type="ECO:0000313" key="13">
    <source>
        <dbReference type="EMBL" id="KAG8595227.1"/>
    </source>
</evidence>
<reference evidence="13" key="1">
    <citation type="thesis" date="2020" institute="ProQuest LLC" country="789 East Eisenhower Parkway, Ann Arbor, MI, USA">
        <title>Comparative Genomics and Chromosome Evolution.</title>
        <authorList>
            <person name="Mudd A.B."/>
        </authorList>
    </citation>
    <scope>NUCLEOTIDE SEQUENCE</scope>
    <source>
        <strain evidence="13">237g6f4</strain>
        <tissue evidence="13">Blood</tissue>
    </source>
</reference>
<dbReference type="PROSITE" id="PS51675">
    <property type="entry name" value="SAM_MT_TRM10"/>
    <property type="match status" value="1"/>
</dbReference>
<evidence type="ECO:0000256" key="8">
    <source>
        <dbReference type="ARBA" id="ARBA00035725"/>
    </source>
</evidence>
<comment type="caution">
    <text evidence="13">The sequence shown here is derived from an EMBL/GenBank/DDBJ whole genome shotgun (WGS) entry which is preliminary data.</text>
</comment>
<evidence type="ECO:0000256" key="1">
    <source>
        <dbReference type="ARBA" id="ARBA00012797"/>
    </source>
</evidence>
<evidence type="ECO:0000256" key="10">
    <source>
        <dbReference type="ARBA" id="ARBA00048434"/>
    </source>
</evidence>
<evidence type="ECO:0000256" key="5">
    <source>
        <dbReference type="ARBA" id="ARBA00023054"/>
    </source>
</evidence>
<dbReference type="GO" id="GO:0005654">
    <property type="term" value="C:nucleoplasm"/>
    <property type="evidence" value="ECO:0007669"/>
    <property type="project" value="TreeGrafter"/>
</dbReference>
<evidence type="ECO:0000256" key="11">
    <source>
        <dbReference type="SAM" id="MobiDB-lite"/>
    </source>
</evidence>
<keyword evidence="4" id="KW-0949">S-adenosyl-L-methionine</keyword>
<evidence type="ECO:0000256" key="6">
    <source>
        <dbReference type="ARBA" id="ARBA00035688"/>
    </source>
</evidence>
<dbReference type="FunFam" id="3.40.1280.30:FF:000002">
    <property type="entry name" value="tRNA methyltransferase 10 homolog B"/>
    <property type="match status" value="1"/>
</dbReference>
<dbReference type="GO" id="GO:0002939">
    <property type="term" value="P:tRNA N1-guanine methylation"/>
    <property type="evidence" value="ECO:0007669"/>
    <property type="project" value="TreeGrafter"/>
</dbReference>
<evidence type="ECO:0000256" key="3">
    <source>
        <dbReference type="ARBA" id="ARBA00022679"/>
    </source>
</evidence>
<dbReference type="EC" id="2.1.1.221" evidence="1"/>
<keyword evidence="14" id="KW-1185">Reference proteome</keyword>
<dbReference type="InterPro" id="IPR038459">
    <property type="entry name" value="MT_TRM10-typ_sf"/>
</dbReference>
<dbReference type="Proteomes" id="UP000824782">
    <property type="component" value="Unassembled WGS sequence"/>
</dbReference>
<keyword evidence="2" id="KW-0489">Methyltransferase</keyword>
<gene>
    <name evidence="13" type="ORF">GDO81_001456</name>
</gene>
<dbReference type="Gene3D" id="3.40.1280.30">
    <property type="match status" value="1"/>
</dbReference>
<evidence type="ECO:0000256" key="9">
    <source>
        <dbReference type="ARBA" id="ARBA00045240"/>
    </source>
</evidence>
<sequence length="358" mass="40677">MTSLKVSFHSVGSSIYPACIVPAAVSAAFSVDMMKLAEDNSLIETAPYTGEEEIEMADGRKEIPEDMTSLLDHLSLIDIDLDSNRDGLRFEENEACGSKNVMRKQRHWEKIVAAKKSKRRQEKERRKAKHCQDANAGNDHQQHSKKFLKAITKERLLEAKDSGPRLCIDLSMTDHMSKKELSRLAAQIRRLYGSNKKAAKPFWLYLTGFVQNSPLYDECVRMNDGFVNYLVEFTEDSFLDLFPLETIIYLTPDSENVLEDIDPTKIYIVGGLVDESVQKKVTYQKAKGNNLQTARLPIQEYMIKKDNVKNYHSEILAINNVFDILCTYCETRSWPEALRAGVSPGKGFVLPDEIIPEN</sequence>
<protein>
    <recommendedName>
        <fullName evidence="6">tRNA methyltransferase 10 homolog B</fullName>
        <ecNumber evidence="1">2.1.1.221</ecNumber>
    </recommendedName>
    <alternativeName>
        <fullName evidence="7">RNA (guanine-9-)-methyltransferase domain-containing protein 3</fullName>
    </alternativeName>
    <alternativeName>
        <fullName evidence="8">tRNA (guanine(9)-N(1))-methyltransferase TRMT10B</fullName>
    </alternativeName>
</protein>
<organism evidence="13 14">
    <name type="scientific">Engystomops pustulosus</name>
    <name type="common">Tungara frog</name>
    <name type="synonym">Physalaemus pustulosus</name>
    <dbReference type="NCBI Taxonomy" id="76066"/>
    <lineage>
        <taxon>Eukaryota</taxon>
        <taxon>Metazoa</taxon>
        <taxon>Chordata</taxon>
        <taxon>Craniata</taxon>
        <taxon>Vertebrata</taxon>
        <taxon>Euteleostomi</taxon>
        <taxon>Amphibia</taxon>
        <taxon>Batrachia</taxon>
        <taxon>Anura</taxon>
        <taxon>Neobatrachia</taxon>
        <taxon>Hyloidea</taxon>
        <taxon>Leptodactylidae</taxon>
        <taxon>Leiuperinae</taxon>
        <taxon>Engystomops</taxon>
    </lineage>
</organism>
<dbReference type="GO" id="GO:0000049">
    <property type="term" value="F:tRNA binding"/>
    <property type="evidence" value="ECO:0007669"/>
    <property type="project" value="TreeGrafter"/>
</dbReference>
<dbReference type="InterPro" id="IPR028564">
    <property type="entry name" value="MT_TRM10-typ"/>
</dbReference>
<evidence type="ECO:0000256" key="4">
    <source>
        <dbReference type="ARBA" id="ARBA00022691"/>
    </source>
</evidence>
<proteinExistence type="predicted"/>
<name>A0AAV7DCL8_ENGPU</name>
<comment type="catalytic activity">
    <reaction evidence="10">
        <text>guanosine(9) in tRNA + S-adenosyl-L-methionine = N(1)-methylguanosine(9) in tRNA + S-adenosyl-L-homocysteine + H(+)</text>
        <dbReference type="Rhea" id="RHEA:43156"/>
        <dbReference type="Rhea" id="RHEA-COMP:10367"/>
        <dbReference type="Rhea" id="RHEA-COMP:10368"/>
        <dbReference type="ChEBI" id="CHEBI:15378"/>
        <dbReference type="ChEBI" id="CHEBI:57856"/>
        <dbReference type="ChEBI" id="CHEBI:59789"/>
        <dbReference type="ChEBI" id="CHEBI:73542"/>
        <dbReference type="ChEBI" id="CHEBI:74269"/>
        <dbReference type="EC" id="2.1.1.221"/>
    </reaction>
</comment>
<dbReference type="AlphaFoldDB" id="A0AAV7DCL8"/>
<dbReference type="InterPro" id="IPR007356">
    <property type="entry name" value="tRNA_m1G_MeTrfase_euk"/>
</dbReference>
<keyword evidence="3" id="KW-0808">Transferase</keyword>
<keyword evidence="5" id="KW-0175">Coiled coil</keyword>
<dbReference type="PANTHER" id="PTHR13563">
    <property type="entry name" value="TRNA (GUANINE-9-) METHYLTRANSFERASE"/>
    <property type="match status" value="1"/>
</dbReference>
<evidence type="ECO:0000256" key="2">
    <source>
        <dbReference type="ARBA" id="ARBA00022603"/>
    </source>
</evidence>
<dbReference type="GO" id="GO:0052905">
    <property type="term" value="F:tRNA (guanosine(9)-N1)-methyltransferase activity"/>
    <property type="evidence" value="ECO:0007669"/>
    <property type="project" value="UniProtKB-EC"/>
</dbReference>
<evidence type="ECO:0000256" key="7">
    <source>
        <dbReference type="ARBA" id="ARBA00035712"/>
    </source>
</evidence>
<accession>A0AAV7DCL8</accession>
<dbReference type="EMBL" id="WNYA01000001">
    <property type="protein sequence ID" value="KAG8595227.1"/>
    <property type="molecule type" value="Genomic_DNA"/>
</dbReference>